<proteinExistence type="predicted"/>
<protein>
    <submittedName>
        <fullName evidence="1">Uncharacterized protein</fullName>
    </submittedName>
</protein>
<dbReference type="Proteomes" id="UP000249499">
    <property type="component" value="Plasmid pRt1078"/>
</dbReference>
<name>A0AAF1K8Q1_9HYPH</name>
<dbReference type="RefSeq" id="WP_111217348.1">
    <property type="nucleotide sequence ID" value="NZ_CP117256.1"/>
</dbReference>
<sequence length="86" mass="9432">MDRDVGPELRPLDTLSADERQRVLSQLHRVIVGLIDELASIGRIDLIGPLHDLAKLLRAISADIAHSEAFREVVASVAQLVGRLET</sequence>
<evidence type="ECO:0000313" key="2">
    <source>
        <dbReference type="Proteomes" id="UP000249499"/>
    </source>
</evidence>
<dbReference type="AlphaFoldDB" id="A0AAF1K8Q1"/>
<organism evidence="1 2">
    <name type="scientific">Rhizobium tumorigenes</name>
    <dbReference type="NCBI Taxonomy" id="2041385"/>
    <lineage>
        <taxon>Bacteria</taxon>
        <taxon>Pseudomonadati</taxon>
        <taxon>Pseudomonadota</taxon>
        <taxon>Alphaproteobacteria</taxon>
        <taxon>Hyphomicrobiales</taxon>
        <taxon>Rhizobiaceae</taxon>
        <taxon>Rhizobium/Agrobacterium group</taxon>
        <taxon>Rhizobium</taxon>
    </lineage>
</organism>
<keyword evidence="2" id="KW-1185">Reference proteome</keyword>
<reference evidence="2" key="2">
    <citation type="journal article" date="2023" name="MicrobiologyOpen">
        <title>Genomics of the tumorigenes clade of the family Rhizobiaceae and description of Rhizobium rhododendri sp. nov.</title>
        <authorList>
            <person name="Kuzmanovic N."/>
            <person name="diCenzo G.C."/>
            <person name="Bunk B."/>
            <person name="Sproeer C."/>
            <person name="Fruehling A."/>
            <person name="Neumann-Schaal M."/>
            <person name="Overmann J."/>
            <person name="Smalla K."/>
        </authorList>
    </citation>
    <scope>NUCLEOTIDE SEQUENCE [LARGE SCALE GENOMIC DNA]</scope>
    <source>
        <strain evidence="2">1078</strain>
        <plasmid evidence="2">pRt1078</plasmid>
    </source>
</reference>
<keyword evidence="1" id="KW-0614">Plasmid</keyword>
<evidence type="ECO:0000313" key="1">
    <source>
        <dbReference type="EMBL" id="WFR97835.1"/>
    </source>
</evidence>
<geneLocation type="plasmid" evidence="1 2">
    <name>pRt1078</name>
</geneLocation>
<reference evidence="1 2" key="1">
    <citation type="journal article" date="2018" name="Sci. Rep.">
        <title>Rhizobium tumorigenes sp. nov., a novel plant tumorigenic bacterium isolated from cane gall tumors on thornless blackberry.</title>
        <authorList>
            <person name="Kuzmanovi N."/>
            <person name="Smalla K."/>
            <person name="Gronow S."/>
            <person name="PuBawska J."/>
        </authorList>
    </citation>
    <scope>NUCLEOTIDE SEQUENCE [LARGE SCALE GENOMIC DNA]</scope>
    <source>
        <strain evidence="1 2">1078</strain>
    </source>
</reference>
<dbReference type="KEGG" id="rtu:PR017_18150"/>
<accession>A0AAF1K8Q1</accession>
<dbReference type="EMBL" id="CP117256">
    <property type="protein sequence ID" value="WFR97835.1"/>
    <property type="molecule type" value="Genomic_DNA"/>
</dbReference>
<gene>
    <name evidence="1" type="ORF">PR017_18150</name>
</gene>